<dbReference type="InterPro" id="IPR037721">
    <property type="entry name" value="Ferlin"/>
</dbReference>
<dbReference type="Proteomes" id="UP000682733">
    <property type="component" value="Unassembled WGS sequence"/>
</dbReference>
<reference evidence="9" key="1">
    <citation type="submission" date="2021-02" db="EMBL/GenBank/DDBJ databases">
        <authorList>
            <person name="Nowell W R."/>
        </authorList>
    </citation>
    <scope>NUCLEOTIDE SEQUENCE</scope>
</reference>
<dbReference type="PANTHER" id="PTHR12546">
    <property type="entry name" value="FER-1-LIKE"/>
    <property type="match status" value="1"/>
</dbReference>
<dbReference type="Proteomes" id="UP000663829">
    <property type="component" value="Unassembled WGS sequence"/>
</dbReference>
<evidence type="ECO:0000313" key="9">
    <source>
        <dbReference type="EMBL" id="CAF1564638.1"/>
    </source>
</evidence>
<comment type="caution">
    <text evidence="9">The sequence shown here is derived from an EMBL/GenBank/DDBJ whole genome shotgun (WGS) entry which is preliminary data.</text>
</comment>
<dbReference type="EMBL" id="CAJOBC010094628">
    <property type="protein sequence ID" value="CAF4426593.1"/>
    <property type="molecule type" value="Genomic_DNA"/>
</dbReference>
<feature type="transmembrane region" description="Helical" evidence="6">
    <location>
        <begin position="107"/>
        <end position="129"/>
    </location>
</feature>
<dbReference type="GO" id="GO:0016020">
    <property type="term" value="C:membrane"/>
    <property type="evidence" value="ECO:0007669"/>
    <property type="project" value="UniProtKB-SubCell"/>
</dbReference>
<feature type="domain" description="Ferlin C-terminal" evidence="7">
    <location>
        <begin position="46"/>
        <end position="137"/>
    </location>
</feature>
<gene>
    <name evidence="9" type="ORF">GPM918_LOCUS39995</name>
    <name evidence="8" type="ORF">OVA965_LOCUS35453</name>
    <name evidence="11" type="ORF">SRO942_LOCUS40907</name>
    <name evidence="10" type="ORF">TMI583_LOCUS36419</name>
</gene>
<protein>
    <recommendedName>
        <fullName evidence="7">Ferlin C-terminal domain-containing protein</fullName>
    </recommendedName>
</protein>
<dbReference type="Proteomes" id="UP000677228">
    <property type="component" value="Unassembled WGS sequence"/>
</dbReference>
<evidence type="ECO:0000256" key="4">
    <source>
        <dbReference type="ARBA" id="ARBA00022989"/>
    </source>
</evidence>
<dbReference type="PANTHER" id="PTHR12546:SF60">
    <property type="entry name" value="MISFIRE, ISOFORM F"/>
    <property type="match status" value="1"/>
</dbReference>
<proteinExistence type="predicted"/>
<dbReference type="EMBL" id="CAJOBA010052787">
    <property type="protein sequence ID" value="CAF4258524.1"/>
    <property type="molecule type" value="Genomic_DNA"/>
</dbReference>
<dbReference type="GO" id="GO:0007009">
    <property type="term" value="P:plasma membrane organization"/>
    <property type="evidence" value="ECO:0007669"/>
    <property type="project" value="TreeGrafter"/>
</dbReference>
<accession>A0A815Y1T3</accession>
<evidence type="ECO:0000256" key="3">
    <source>
        <dbReference type="ARBA" id="ARBA00022737"/>
    </source>
</evidence>
<keyword evidence="4 6" id="KW-1133">Transmembrane helix</keyword>
<comment type="subcellular location">
    <subcellularLocation>
        <location evidence="1">Membrane</location>
    </subcellularLocation>
</comment>
<evidence type="ECO:0000313" key="11">
    <source>
        <dbReference type="EMBL" id="CAF4426593.1"/>
    </source>
</evidence>
<dbReference type="InterPro" id="IPR032362">
    <property type="entry name" value="Ferlin_C"/>
</dbReference>
<organism evidence="9 12">
    <name type="scientific">Didymodactylos carnosus</name>
    <dbReference type="NCBI Taxonomy" id="1234261"/>
    <lineage>
        <taxon>Eukaryota</taxon>
        <taxon>Metazoa</taxon>
        <taxon>Spiralia</taxon>
        <taxon>Gnathifera</taxon>
        <taxon>Rotifera</taxon>
        <taxon>Eurotatoria</taxon>
        <taxon>Bdelloidea</taxon>
        <taxon>Philodinida</taxon>
        <taxon>Philodinidae</taxon>
        <taxon>Didymodactylos</taxon>
    </lineage>
</organism>
<keyword evidence="5 6" id="KW-0472">Membrane</keyword>
<dbReference type="AlphaFoldDB" id="A0A815Y1T3"/>
<sequence length="148" mass="16855">NEQVHSFSLINNNLSRLDELNHSIINTIEGWWPFLAPIKPGVVNDKALLGGKVEAEMTLLLAEDAEKAPVERARAELPDPIRPKTSFLWFTSPWKTLRFVIWRNFKWPIIIGLVIFIVVLFFLIALWTVPGEIVKIITGKIVKTQPST</sequence>
<evidence type="ECO:0000259" key="7">
    <source>
        <dbReference type="Pfam" id="PF16165"/>
    </source>
</evidence>
<evidence type="ECO:0000256" key="1">
    <source>
        <dbReference type="ARBA" id="ARBA00004370"/>
    </source>
</evidence>
<dbReference type="Proteomes" id="UP000681722">
    <property type="component" value="Unassembled WGS sequence"/>
</dbReference>
<evidence type="ECO:0000256" key="5">
    <source>
        <dbReference type="ARBA" id="ARBA00023136"/>
    </source>
</evidence>
<dbReference type="EMBL" id="CAJNOK010030908">
    <property type="protein sequence ID" value="CAF1465899.1"/>
    <property type="molecule type" value="Genomic_DNA"/>
</dbReference>
<keyword evidence="12" id="KW-1185">Reference proteome</keyword>
<dbReference type="EMBL" id="CAJNOQ010028852">
    <property type="protein sequence ID" value="CAF1564638.1"/>
    <property type="molecule type" value="Genomic_DNA"/>
</dbReference>
<dbReference type="Pfam" id="PF16165">
    <property type="entry name" value="Ferlin_C"/>
    <property type="match status" value="1"/>
</dbReference>
<keyword evidence="2 6" id="KW-0812">Transmembrane</keyword>
<name>A0A815Y1T3_9BILA</name>
<keyword evidence="3" id="KW-0677">Repeat</keyword>
<dbReference type="OrthoDB" id="10059618at2759"/>
<evidence type="ECO:0000313" key="12">
    <source>
        <dbReference type="Proteomes" id="UP000663829"/>
    </source>
</evidence>
<evidence type="ECO:0000313" key="10">
    <source>
        <dbReference type="EMBL" id="CAF4258524.1"/>
    </source>
</evidence>
<evidence type="ECO:0000256" key="6">
    <source>
        <dbReference type="SAM" id="Phobius"/>
    </source>
</evidence>
<evidence type="ECO:0000313" key="8">
    <source>
        <dbReference type="EMBL" id="CAF1465899.1"/>
    </source>
</evidence>
<evidence type="ECO:0000256" key="2">
    <source>
        <dbReference type="ARBA" id="ARBA00022692"/>
    </source>
</evidence>
<feature type="non-terminal residue" evidence="9">
    <location>
        <position position="148"/>
    </location>
</feature>